<keyword evidence="3" id="KW-0547">Nucleotide-binding</keyword>
<dbReference type="InterPro" id="IPR003593">
    <property type="entry name" value="AAA+_ATPase"/>
</dbReference>
<evidence type="ECO:0000259" key="6">
    <source>
        <dbReference type="PROSITE" id="PS50893"/>
    </source>
</evidence>
<feature type="region of interest" description="Disordered" evidence="5">
    <location>
        <begin position="305"/>
        <end position="326"/>
    </location>
</feature>
<accession>A0ABW7WDQ5</accession>
<feature type="domain" description="ABC transporter" evidence="6">
    <location>
        <begin position="9"/>
        <end position="235"/>
    </location>
</feature>
<dbReference type="PROSITE" id="PS00211">
    <property type="entry name" value="ABC_TRANSPORTER_1"/>
    <property type="match status" value="1"/>
</dbReference>
<evidence type="ECO:0000256" key="3">
    <source>
        <dbReference type="ARBA" id="ARBA00022741"/>
    </source>
</evidence>
<dbReference type="SMART" id="SM00382">
    <property type="entry name" value="AAA"/>
    <property type="match status" value="1"/>
</dbReference>
<feature type="compositionally biased region" description="Pro residues" evidence="5">
    <location>
        <begin position="316"/>
        <end position="326"/>
    </location>
</feature>
<dbReference type="GO" id="GO:0005524">
    <property type="term" value="F:ATP binding"/>
    <property type="evidence" value="ECO:0007669"/>
    <property type="project" value="UniProtKB-KW"/>
</dbReference>
<dbReference type="InterPro" id="IPR027417">
    <property type="entry name" value="P-loop_NTPase"/>
</dbReference>
<dbReference type="Proteomes" id="UP001611450">
    <property type="component" value="Unassembled WGS sequence"/>
</dbReference>
<evidence type="ECO:0000256" key="1">
    <source>
        <dbReference type="ARBA" id="ARBA00005417"/>
    </source>
</evidence>
<reference evidence="7 8" key="1">
    <citation type="submission" date="2024-10" db="EMBL/GenBank/DDBJ databases">
        <title>The Natural Products Discovery Center: Release of the First 8490 Sequenced Strains for Exploring Actinobacteria Biosynthetic Diversity.</title>
        <authorList>
            <person name="Kalkreuter E."/>
            <person name="Kautsar S.A."/>
            <person name="Yang D."/>
            <person name="Bader C.D."/>
            <person name="Teijaro C.N."/>
            <person name="Fluegel L."/>
            <person name="Davis C.M."/>
            <person name="Simpson J.R."/>
            <person name="Lauterbach L."/>
            <person name="Steele A.D."/>
            <person name="Gui C."/>
            <person name="Meng S."/>
            <person name="Li G."/>
            <person name="Viehrig K."/>
            <person name="Ye F."/>
            <person name="Su P."/>
            <person name="Kiefer A.F."/>
            <person name="Nichols A."/>
            <person name="Cepeda A.J."/>
            <person name="Yan W."/>
            <person name="Fan B."/>
            <person name="Jiang Y."/>
            <person name="Adhikari A."/>
            <person name="Zheng C.-J."/>
            <person name="Schuster L."/>
            <person name="Cowan T.M."/>
            <person name="Smanski M.J."/>
            <person name="Chevrette M.G."/>
            <person name="De Carvalho L.P.S."/>
            <person name="Shen B."/>
        </authorList>
    </citation>
    <scope>NUCLEOTIDE SEQUENCE [LARGE SCALE GENOMIC DNA]</scope>
    <source>
        <strain evidence="7 8">NPDC019626</strain>
    </source>
</reference>
<evidence type="ECO:0000313" key="7">
    <source>
        <dbReference type="EMBL" id="MFI2321111.1"/>
    </source>
</evidence>
<evidence type="ECO:0000256" key="5">
    <source>
        <dbReference type="SAM" id="MobiDB-lite"/>
    </source>
</evidence>
<dbReference type="EMBL" id="JBIRXV010000001">
    <property type="protein sequence ID" value="MFI2321111.1"/>
    <property type="molecule type" value="Genomic_DNA"/>
</dbReference>
<keyword evidence="8" id="KW-1185">Reference proteome</keyword>
<keyword evidence="4 7" id="KW-0067">ATP-binding</keyword>
<sequence length="326" mass="33658">MSGTRPIAFAVRGLTKRYELATAVADVSFTVPSGTIAALVGPRGAGKTTILRVLLGLLAPTSGTASVGGPGSRRDGAGSASVIGGVLSPRGLHPSRTAREHLWIHAAAANVVDSRATEVLELVGLDAHARTQIRNLSAGQQTRLALATALLGDPPLLVLDDPMEGLDPAERGWLHDFLRKHTRRGGSVLLTSESLGAVLPAADQLVVLSEGAVVYQGTPARLRRGHPDRLVVAASTPIALATVLAAQGFTDAVIRPDGRLAVAEASEAQIRTAATAAQVRIDSIVPDPIHPDRVLASLTKPTAAPAPHYPGLAAQPPSPTPYGIPR</sequence>
<dbReference type="PANTHER" id="PTHR43335:SF4">
    <property type="entry name" value="ABC TRANSPORTER, ATP-BINDING PROTEIN"/>
    <property type="match status" value="1"/>
</dbReference>
<dbReference type="Pfam" id="PF00005">
    <property type="entry name" value="ABC_tran"/>
    <property type="match status" value="1"/>
</dbReference>
<dbReference type="SUPFAM" id="SSF52540">
    <property type="entry name" value="P-loop containing nucleoside triphosphate hydrolases"/>
    <property type="match status" value="1"/>
</dbReference>
<dbReference type="RefSeq" id="WP_396944664.1">
    <property type="nucleotide sequence ID" value="NZ_JBIRXV010000001.1"/>
</dbReference>
<comment type="caution">
    <text evidence="7">The sequence shown here is derived from an EMBL/GenBank/DDBJ whole genome shotgun (WGS) entry which is preliminary data.</text>
</comment>
<organism evidence="7 8">
    <name type="scientific">Nocardia beijingensis</name>
    <dbReference type="NCBI Taxonomy" id="95162"/>
    <lineage>
        <taxon>Bacteria</taxon>
        <taxon>Bacillati</taxon>
        <taxon>Actinomycetota</taxon>
        <taxon>Actinomycetes</taxon>
        <taxon>Mycobacteriales</taxon>
        <taxon>Nocardiaceae</taxon>
        <taxon>Nocardia</taxon>
    </lineage>
</organism>
<comment type="similarity">
    <text evidence="1">Belongs to the ABC transporter superfamily.</text>
</comment>
<dbReference type="PANTHER" id="PTHR43335">
    <property type="entry name" value="ABC TRANSPORTER, ATP-BINDING PROTEIN"/>
    <property type="match status" value="1"/>
</dbReference>
<dbReference type="InterPro" id="IPR017871">
    <property type="entry name" value="ABC_transporter-like_CS"/>
</dbReference>
<dbReference type="InterPro" id="IPR003439">
    <property type="entry name" value="ABC_transporter-like_ATP-bd"/>
</dbReference>
<name>A0ABW7WDQ5_9NOCA</name>
<evidence type="ECO:0000313" key="8">
    <source>
        <dbReference type="Proteomes" id="UP001611450"/>
    </source>
</evidence>
<dbReference type="PROSITE" id="PS50893">
    <property type="entry name" value="ABC_TRANSPORTER_2"/>
    <property type="match status" value="1"/>
</dbReference>
<proteinExistence type="inferred from homology"/>
<evidence type="ECO:0000256" key="4">
    <source>
        <dbReference type="ARBA" id="ARBA00022840"/>
    </source>
</evidence>
<gene>
    <name evidence="7" type="ORF">ACH47G_11510</name>
</gene>
<dbReference type="Gene3D" id="3.40.50.300">
    <property type="entry name" value="P-loop containing nucleotide triphosphate hydrolases"/>
    <property type="match status" value="1"/>
</dbReference>
<evidence type="ECO:0000256" key="2">
    <source>
        <dbReference type="ARBA" id="ARBA00022448"/>
    </source>
</evidence>
<protein>
    <submittedName>
        <fullName evidence="7">ABC transporter ATP-binding protein</fullName>
    </submittedName>
</protein>
<keyword evidence="2" id="KW-0813">Transport</keyword>